<comment type="caution">
    <text evidence="1">The sequence shown here is derived from an EMBL/GenBank/DDBJ whole genome shotgun (WGS) entry which is preliminary data.</text>
</comment>
<dbReference type="AlphaFoldDB" id="A0A0F9JLW4"/>
<protein>
    <submittedName>
        <fullName evidence="1">Uncharacterized protein</fullName>
    </submittedName>
</protein>
<name>A0A0F9JLW4_9ZZZZ</name>
<accession>A0A0F9JLW4</accession>
<evidence type="ECO:0000313" key="1">
    <source>
        <dbReference type="EMBL" id="KKM70638.1"/>
    </source>
</evidence>
<sequence length="73" mass="8777">MTNQERIWKGMEHILKIKEMKKATRDAILEQQFRYLKSEGVKFVGGLPSIYYDHEEMKTALKYKEELEIEEII</sequence>
<proteinExistence type="predicted"/>
<organism evidence="1">
    <name type="scientific">marine sediment metagenome</name>
    <dbReference type="NCBI Taxonomy" id="412755"/>
    <lineage>
        <taxon>unclassified sequences</taxon>
        <taxon>metagenomes</taxon>
        <taxon>ecological metagenomes</taxon>
    </lineage>
</organism>
<gene>
    <name evidence="1" type="ORF">LCGC14_1438680</name>
</gene>
<dbReference type="EMBL" id="LAZR01009779">
    <property type="protein sequence ID" value="KKM70638.1"/>
    <property type="molecule type" value="Genomic_DNA"/>
</dbReference>
<reference evidence="1" key="1">
    <citation type="journal article" date="2015" name="Nature">
        <title>Complex archaea that bridge the gap between prokaryotes and eukaryotes.</title>
        <authorList>
            <person name="Spang A."/>
            <person name="Saw J.H."/>
            <person name="Jorgensen S.L."/>
            <person name="Zaremba-Niedzwiedzka K."/>
            <person name="Martijn J."/>
            <person name="Lind A.E."/>
            <person name="van Eijk R."/>
            <person name="Schleper C."/>
            <person name="Guy L."/>
            <person name="Ettema T.J."/>
        </authorList>
    </citation>
    <scope>NUCLEOTIDE SEQUENCE</scope>
</reference>